<reference evidence="3 4" key="1">
    <citation type="submission" date="2019-10" db="EMBL/GenBank/DDBJ databases">
        <title>Extracellular Electron Transfer in a Candidatus Methanoperedens spp. Enrichment Culture.</title>
        <authorList>
            <person name="Berger S."/>
            <person name="Rangel Shaw D."/>
            <person name="Berben T."/>
            <person name="In 'T Zandt M."/>
            <person name="Frank J."/>
            <person name="Reimann J."/>
            <person name="Jetten M.S.M."/>
            <person name="Welte C.U."/>
        </authorList>
    </citation>
    <scope>NUCLEOTIDE SEQUENCE [LARGE SCALE GENOMIC DNA]</scope>
    <source>
        <strain evidence="3">SB12</strain>
    </source>
</reference>
<evidence type="ECO:0000256" key="1">
    <source>
        <dbReference type="SAM" id="Phobius"/>
    </source>
</evidence>
<feature type="transmembrane region" description="Helical" evidence="1">
    <location>
        <begin position="82"/>
        <end position="106"/>
    </location>
</feature>
<dbReference type="Pfam" id="PF09990">
    <property type="entry name" value="DUF2231"/>
    <property type="match status" value="1"/>
</dbReference>
<feature type="transmembrane region" description="Helical" evidence="1">
    <location>
        <begin position="118"/>
        <end position="139"/>
    </location>
</feature>
<comment type="caution">
    <text evidence="3">The sequence shown here is derived from an EMBL/GenBank/DDBJ whole genome shotgun (WGS) entry which is preliminary data.</text>
</comment>
<sequence>MIEGLYTLLEKVGFSHPLHPMMVHIPMGMIIGMVIFSLINLIWQKPRLGETAYHCSVLALLSIFPAIIAGMLDWLHLLQGSWSGLIIVKMVLAAVLTALLAVSLVLKHRGADTKTLTIVYLLCLACAGGLGFSGGELVYG</sequence>
<feature type="domain" description="DUF2231" evidence="2">
    <location>
        <begin position="16"/>
        <end position="139"/>
    </location>
</feature>
<evidence type="ECO:0000313" key="3">
    <source>
        <dbReference type="EMBL" id="KAB2927050.1"/>
    </source>
</evidence>
<protein>
    <recommendedName>
        <fullName evidence="2">DUF2231 domain-containing protein</fullName>
    </recommendedName>
</protein>
<proteinExistence type="predicted"/>
<name>A0A833GV08_9LEPT</name>
<evidence type="ECO:0000259" key="2">
    <source>
        <dbReference type="Pfam" id="PF09990"/>
    </source>
</evidence>
<dbReference type="AlphaFoldDB" id="A0A833GV08"/>
<dbReference type="EMBL" id="WBUI01000089">
    <property type="protein sequence ID" value="KAB2927050.1"/>
    <property type="molecule type" value="Genomic_DNA"/>
</dbReference>
<accession>A0A833GV08</accession>
<feature type="transmembrane region" description="Helical" evidence="1">
    <location>
        <begin position="23"/>
        <end position="43"/>
    </location>
</feature>
<keyword evidence="1" id="KW-0472">Membrane</keyword>
<evidence type="ECO:0000313" key="4">
    <source>
        <dbReference type="Proteomes" id="UP000460298"/>
    </source>
</evidence>
<dbReference type="InterPro" id="IPR019251">
    <property type="entry name" value="DUF2231_TM"/>
</dbReference>
<keyword evidence="1" id="KW-0812">Transmembrane</keyword>
<keyword evidence="1" id="KW-1133">Transmembrane helix</keyword>
<feature type="transmembrane region" description="Helical" evidence="1">
    <location>
        <begin position="55"/>
        <end position="76"/>
    </location>
</feature>
<gene>
    <name evidence="3" type="ORF">F9K24_22840</name>
</gene>
<organism evidence="3 4">
    <name type="scientific">Leptonema illini</name>
    <dbReference type="NCBI Taxonomy" id="183"/>
    <lineage>
        <taxon>Bacteria</taxon>
        <taxon>Pseudomonadati</taxon>
        <taxon>Spirochaetota</taxon>
        <taxon>Spirochaetia</taxon>
        <taxon>Leptospirales</taxon>
        <taxon>Leptospiraceae</taxon>
        <taxon>Leptonema</taxon>
    </lineage>
</organism>
<dbReference type="Proteomes" id="UP000460298">
    <property type="component" value="Unassembled WGS sequence"/>
</dbReference>